<dbReference type="PANTHER" id="PTHR37483">
    <property type="entry name" value="UPF0125 PROTEIN RATB"/>
    <property type="match status" value="1"/>
</dbReference>
<dbReference type="PANTHER" id="PTHR37483:SF1">
    <property type="entry name" value="UPF0125 PROTEIN RATB"/>
    <property type="match status" value="1"/>
</dbReference>
<dbReference type="KEGG" id="mmt:Metme_0597"/>
<keyword evidence="4" id="KW-1185">Reference proteome</keyword>
<dbReference type="HAMAP" id="MF_00460">
    <property type="entry name" value="UPF0125_RnfH"/>
    <property type="match status" value="1"/>
</dbReference>
<dbReference type="eggNOG" id="COG2914">
    <property type="taxonomic scope" value="Bacteria"/>
</dbReference>
<evidence type="ECO:0000256" key="2">
    <source>
        <dbReference type="HAMAP-Rule" id="MF_00460"/>
    </source>
</evidence>
<dbReference type="AlphaFoldDB" id="G0A3A9"/>
<evidence type="ECO:0000313" key="4">
    <source>
        <dbReference type="Proteomes" id="UP000008888"/>
    </source>
</evidence>
<dbReference type="HOGENOM" id="CLU_150721_1_0_6"/>
<dbReference type="STRING" id="857087.Metme_0597"/>
<proteinExistence type="inferred from homology"/>
<dbReference type="SUPFAM" id="SSF54285">
    <property type="entry name" value="MoaD/ThiS"/>
    <property type="match status" value="1"/>
</dbReference>
<dbReference type="InterPro" id="IPR005346">
    <property type="entry name" value="RnfH"/>
</dbReference>
<evidence type="ECO:0000256" key="1">
    <source>
        <dbReference type="ARBA" id="ARBA00010645"/>
    </source>
</evidence>
<comment type="similarity">
    <text evidence="1 2">Belongs to the UPF0125 (RnfH) family.</text>
</comment>
<dbReference type="InterPro" id="IPR016155">
    <property type="entry name" value="Mopterin_synth/thiamin_S_b"/>
</dbReference>
<dbReference type="Pfam" id="PF03658">
    <property type="entry name" value="Ub-RnfH"/>
    <property type="match status" value="1"/>
</dbReference>
<dbReference type="OrthoDB" id="9796575at2"/>
<evidence type="ECO:0000313" key="3">
    <source>
        <dbReference type="EMBL" id="AEF99041.1"/>
    </source>
</evidence>
<gene>
    <name evidence="3" type="ordered locus">Metme_0597</name>
</gene>
<reference key="2">
    <citation type="submission" date="2011-05" db="EMBL/GenBank/DDBJ databases">
        <title>Complete genome sequence of the aerobic marine methanotroph Methylomonas methanica MC09.</title>
        <authorList>
            <person name="Boden R."/>
            <person name="Cunliffe M."/>
            <person name="Scanlan J."/>
            <person name="Moussard H."/>
            <person name="Kits K.D."/>
            <person name="Klotz M."/>
            <person name="Jetten M."/>
            <person name="Vuilleumier S."/>
            <person name="Han J."/>
            <person name="Peters L."/>
            <person name="Mikhailova N."/>
            <person name="Teshima H."/>
            <person name="Tapia R."/>
            <person name="Kyrpides N."/>
            <person name="Ivanova N."/>
            <person name="Pagani I."/>
            <person name="Cheng J.-F."/>
            <person name="Goodwin L."/>
            <person name="Han C."/>
            <person name="Hauser L."/>
            <person name="Land M."/>
            <person name="Lapidus A."/>
            <person name="Lucas S."/>
            <person name="Pitluck S."/>
            <person name="Woyke T."/>
            <person name="Stein L.Y."/>
            <person name="Murrell C."/>
        </authorList>
    </citation>
    <scope>NUCLEOTIDE SEQUENCE</scope>
    <source>
        <strain>MC09</strain>
    </source>
</reference>
<organism evidence="3 4">
    <name type="scientific">Methylomonas methanica (strain DSM 25384 / MC09)</name>
    <dbReference type="NCBI Taxonomy" id="857087"/>
    <lineage>
        <taxon>Bacteria</taxon>
        <taxon>Pseudomonadati</taxon>
        <taxon>Pseudomonadota</taxon>
        <taxon>Gammaproteobacteria</taxon>
        <taxon>Methylococcales</taxon>
        <taxon>Methylococcaceae</taxon>
        <taxon>Methylomonas</taxon>
    </lineage>
</organism>
<name>G0A3A9_METMM</name>
<dbReference type="InterPro" id="IPR037021">
    <property type="entry name" value="RnfH_sf"/>
</dbReference>
<sequence length="93" mass="10297">MANDVIAVEVAYATPQRQAIIAVTLPADSTAEQAIRASGILREFPEIDLSVQEIGIFGSACKRDKTIADGDRVEIYRPLVQDPMEARRNRVRK</sequence>
<dbReference type="Gene3D" id="3.10.20.280">
    <property type="entry name" value="RnfH-like"/>
    <property type="match status" value="1"/>
</dbReference>
<accession>G0A3A9</accession>
<reference evidence="3 4" key="1">
    <citation type="journal article" date="2011" name="J. Bacteriol.">
        <title>Complete Genome Sequence of the Aerobic Marine Methanotroph Methylomonas methanica MC09.</title>
        <authorList>
            <person name="Boden R."/>
            <person name="Cunliffe M."/>
            <person name="Scanlan J."/>
            <person name="Moussard H."/>
            <person name="Kits K.D."/>
            <person name="Klotz M.G."/>
            <person name="Jetten M.S."/>
            <person name="Vuilleumier S."/>
            <person name="Han J."/>
            <person name="Peters L."/>
            <person name="Mikhailova N."/>
            <person name="Teshima H."/>
            <person name="Tapia R."/>
            <person name="Kyrpides N."/>
            <person name="Ivanova N."/>
            <person name="Pagani I."/>
            <person name="Cheng J.F."/>
            <person name="Goodwin L."/>
            <person name="Han C."/>
            <person name="Hauser L."/>
            <person name="Land M.L."/>
            <person name="Lapidus A."/>
            <person name="Lucas S."/>
            <person name="Pitluck S."/>
            <person name="Woyke T."/>
            <person name="Stein L."/>
            <person name="Murrell J.C."/>
        </authorList>
    </citation>
    <scope>NUCLEOTIDE SEQUENCE [LARGE SCALE GENOMIC DNA]</scope>
    <source>
        <strain evidence="3 4">MC09</strain>
    </source>
</reference>
<dbReference type="EMBL" id="CP002738">
    <property type="protein sequence ID" value="AEF99041.1"/>
    <property type="molecule type" value="Genomic_DNA"/>
</dbReference>
<dbReference type="Proteomes" id="UP000008888">
    <property type="component" value="Chromosome"/>
</dbReference>
<reference evidence="4" key="3">
    <citation type="submission" date="2011-05" db="EMBL/GenBank/DDBJ databases">
        <title>Complete sequence of Methylomonas methanica MC09.</title>
        <authorList>
            <consortium name="US DOE Joint Genome Institute"/>
            <person name="Lucas S."/>
            <person name="Han J."/>
            <person name="Lapidus A."/>
            <person name="Cheng J.-F."/>
            <person name="Goodwin L."/>
            <person name="Pitluck S."/>
            <person name="Peters L."/>
            <person name="Mikhailova N."/>
            <person name="Teshima H."/>
            <person name="Han C."/>
            <person name="Tapia R."/>
            <person name="Land M."/>
            <person name="Hauser L."/>
            <person name="Kyrpides N."/>
            <person name="Ivanova N."/>
            <person name="Pagani I."/>
            <person name="Stein L."/>
            <person name="Woyke T."/>
        </authorList>
    </citation>
    <scope>NUCLEOTIDE SEQUENCE [LARGE SCALE GENOMIC DNA]</scope>
    <source>
        <strain evidence="4">MC09</strain>
    </source>
</reference>
<protein>
    <recommendedName>
        <fullName evidence="2">UPF0125 protein Metme_0597</fullName>
    </recommendedName>
</protein>
<dbReference type="NCBIfam" id="NF002490">
    <property type="entry name" value="PRK01777.1"/>
    <property type="match status" value="1"/>
</dbReference>